<evidence type="ECO:0000256" key="2">
    <source>
        <dbReference type="SAM" id="SignalP"/>
    </source>
</evidence>
<dbReference type="Proteomes" id="UP000320176">
    <property type="component" value="Unassembled WGS sequence"/>
</dbReference>
<dbReference type="EMBL" id="SJPN01000006">
    <property type="protein sequence ID" value="TWT98301.1"/>
    <property type="molecule type" value="Genomic_DNA"/>
</dbReference>
<feature type="coiled-coil region" evidence="1">
    <location>
        <begin position="43"/>
        <end position="70"/>
    </location>
</feature>
<accession>A0A5C6AGV2</accession>
<proteinExistence type="predicted"/>
<keyword evidence="1" id="KW-0175">Coiled coil</keyword>
<gene>
    <name evidence="3" type="ORF">Pla52n_48120</name>
</gene>
<protein>
    <submittedName>
        <fullName evidence="3">Uncharacterized protein</fullName>
    </submittedName>
</protein>
<sequence precursor="true">MKYRLLRSIVVVFAFAMTLNLSADDNPNTEIPRAATRDSGDYEEQVEQITREYRQKLSELQQAYKTAVKQVRVEYINEETSDENPVEPLLADRPSVAVFTQFKPNAERGSNHVLHILTSDGKSLLIPYQFLEQMAGTWRSVPGGIEYTWKGRGSAGSALIDFDPNRPGYRHPNAKVDDLVNAHGSMVVGDPTFLKNGKPSEEQTNGEP</sequence>
<organism evidence="3 4">
    <name type="scientific">Stieleria varia</name>
    <dbReference type="NCBI Taxonomy" id="2528005"/>
    <lineage>
        <taxon>Bacteria</taxon>
        <taxon>Pseudomonadati</taxon>
        <taxon>Planctomycetota</taxon>
        <taxon>Planctomycetia</taxon>
        <taxon>Pirellulales</taxon>
        <taxon>Pirellulaceae</taxon>
        <taxon>Stieleria</taxon>
    </lineage>
</organism>
<keyword evidence="2" id="KW-0732">Signal</keyword>
<feature type="chain" id="PRO_5022669105" evidence="2">
    <location>
        <begin position="24"/>
        <end position="208"/>
    </location>
</feature>
<evidence type="ECO:0000313" key="3">
    <source>
        <dbReference type="EMBL" id="TWT98301.1"/>
    </source>
</evidence>
<dbReference type="AlphaFoldDB" id="A0A5C6AGV2"/>
<reference evidence="3 4" key="1">
    <citation type="submission" date="2019-02" db="EMBL/GenBank/DDBJ databases">
        <title>Deep-cultivation of Planctomycetes and their phenomic and genomic characterization uncovers novel biology.</title>
        <authorList>
            <person name="Wiegand S."/>
            <person name="Jogler M."/>
            <person name="Boedeker C."/>
            <person name="Pinto D."/>
            <person name="Vollmers J."/>
            <person name="Rivas-Marin E."/>
            <person name="Kohn T."/>
            <person name="Peeters S.H."/>
            <person name="Heuer A."/>
            <person name="Rast P."/>
            <person name="Oberbeckmann S."/>
            <person name="Bunk B."/>
            <person name="Jeske O."/>
            <person name="Meyerdierks A."/>
            <person name="Storesund J.E."/>
            <person name="Kallscheuer N."/>
            <person name="Luecker S."/>
            <person name="Lage O.M."/>
            <person name="Pohl T."/>
            <person name="Merkel B.J."/>
            <person name="Hornburger P."/>
            <person name="Mueller R.-W."/>
            <person name="Bruemmer F."/>
            <person name="Labrenz M."/>
            <person name="Spormann A.M."/>
            <person name="Op Den Camp H."/>
            <person name="Overmann J."/>
            <person name="Amann R."/>
            <person name="Jetten M.S.M."/>
            <person name="Mascher T."/>
            <person name="Medema M.H."/>
            <person name="Devos D.P."/>
            <person name="Kaster A.-K."/>
            <person name="Ovreas L."/>
            <person name="Rohde M."/>
            <person name="Galperin M.Y."/>
            <person name="Jogler C."/>
        </authorList>
    </citation>
    <scope>NUCLEOTIDE SEQUENCE [LARGE SCALE GENOMIC DNA]</scope>
    <source>
        <strain evidence="3 4">Pla52n</strain>
    </source>
</reference>
<evidence type="ECO:0000256" key="1">
    <source>
        <dbReference type="SAM" id="Coils"/>
    </source>
</evidence>
<name>A0A5C6AGV2_9BACT</name>
<feature type="signal peptide" evidence="2">
    <location>
        <begin position="1"/>
        <end position="23"/>
    </location>
</feature>
<keyword evidence="4" id="KW-1185">Reference proteome</keyword>
<comment type="caution">
    <text evidence="3">The sequence shown here is derived from an EMBL/GenBank/DDBJ whole genome shotgun (WGS) entry which is preliminary data.</text>
</comment>
<evidence type="ECO:0000313" key="4">
    <source>
        <dbReference type="Proteomes" id="UP000320176"/>
    </source>
</evidence>